<dbReference type="Proteomes" id="UP000887229">
    <property type="component" value="Unassembled WGS sequence"/>
</dbReference>
<reference evidence="4" key="1">
    <citation type="journal article" date="2021" name="IMA Fungus">
        <title>Genomic characterization of three marine fungi, including Emericellopsis atlantica sp. nov. with signatures of a generalist lifestyle and marine biomass degradation.</title>
        <authorList>
            <person name="Hagestad O.C."/>
            <person name="Hou L."/>
            <person name="Andersen J.H."/>
            <person name="Hansen E.H."/>
            <person name="Altermark B."/>
            <person name="Li C."/>
            <person name="Kuhnert E."/>
            <person name="Cox R.J."/>
            <person name="Crous P.W."/>
            <person name="Spatafora J.W."/>
            <person name="Lail K."/>
            <person name="Amirebrahimi M."/>
            <person name="Lipzen A."/>
            <person name="Pangilinan J."/>
            <person name="Andreopoulos W."/>
            <person name="Hayes R.D."/>
            <person name="Ng V."/>
            <person name="Grigoriev I.V."/>
            <person name="Jackson S.A."/>
            <person name="Sutton T.D.S."/>
            <person name="Dobson A.D.W."/>
            <person name="Rama T."/>
        </authorList>
    </citation>
    <scope>NUCLEOTIDE SEQUENCE</scope>
    <source>
        <strain evidence="4">TS7</strain>
    </source>
</reference>
<evidence type="ECO:0000313" key="4">
    <source>
        <dbReference type="EMBL" id="KAG9258259.1"/>
    </source>
</evidence>
<keyword evidence="2" id="KW-0732">Signal</keyword>
<dbReference type="PANTHER" id="PTHR38118">
    <property type="entry name" value="ANCHORED CELL WALL PROTEIN 11-RELATED"/>
    <property type="match status" value="1"/>
</dbReference>
<feature type="chain" id="PRO_5040123869" description="DUF7707 domain-containing protein" evidence="2">
    <location>
        <begin position="20"/>
        <end position="196"/>
    </location>
</feature>
<feature type="compositionally biased region" description="Low complexity" evidence="1">
    <location>
        <begin position="129"/>
        <end position="143"/>
    </location>
</feature>
<dbReference type="RefSeq" id="XP_046122183.1">
    <property type="nucleotide sequence ID" value="XM_046262843.1"/>
</dbReference>
<evidence type="ECO:0000256" key="2">
    <source>
        <dbReference type="SAM" id="SignalP"/>
    </source>
</evidence>
<proteinExistence type="predicted"/>
<gene>
    <name evidence="4" type="ORF">F5Z01DRAFT_645514</name>
</gene>
<dbReference type="PANTHER" id="PTHR38118:SF2">
    <property type="entry name" value="CDP-ALCOHOL PHOSPHATIDYLTRANSFERASE PROTEIN"/>
    <property type="match status" value="1"/>
</dbReference>
<feature type="domain" description="DUF7707" evidence="3">
    <location>
        <begin position="21"/>
        <end position="125"/>
    </location>
</feature>
<sequence length="196" mass="20918">MFFRSSVLAAASLIAVAQAQYKIDPETVDINQRDYWCTMQKETCPLICYETSPDPVLVNECDAEKLTYGCLCGDNSKPNVTEYSQTLPYFVCRQWGIQCVDDCADHDTACQSACLADHPCGASNPKRVTTTSSSASTATRAPSGTKTDGDNVVLYTGPSDPENNNDNGNAAALVEAGAMYGWAVLFGGVGIGFALL</sequence>
<comment type="caution">
    <text evidence="4">The sequence shown here is derived from an EMBL/GenBank/DDBJ whole genome shotgun (WGS) entry which is preliminary data.</text>
</comment>
<evidence type="ECO:0000256" key="1">
    <source>
        <dbReference type="SAM" id="MobiDB-lite"/>
    </source>
</evidence>
<name>A0A9P7ZTU7_9HYPO</name>
<feature type="region of interest" description="Disordered" evidence="1">
    <location>
        <begin position="124"/>
        <end position="166"/>
    </location>
</feature>
<dbReference type="Pfam" id="PF24808">
    <property type="entry name" value="DUF7707"/>
    <property type="match status" value="1"/>
</dbReference>
<dbReference type="InterPro" id="IPR056124">
    <property type="entry name" value="DUF7707"/>
</dbReference>
<protein>
    <recommendedName>
        <fullName evidence="3">DUF7707 domain-containing protein</fullName>
    </recommendedName>
</protein>
<dbReference type="EMBL" id="MU251244">
    <property type="protein sequence ID" value="KAG9258259.1"/>
    <property type="molecule type" value="Genomic_DNA"/>
</dbReference>
<dbReference type="AlphaFoldDB" id="A0A9P7ZTU7"/>
<dbReference type="OrthoDB" id="2439692at2759"/>
<evidence type="ECO:0000313" key="5">
    <source>
        <dbReference type="Proteomes" id="UP000887229"/>
    </source>
</evidence>
<keyword evidence="5" id="KW-1185">Reference proteome</keyword>
<dbReference type="GeneID" id="70293746"/>
<organism evidence="4 5">
    <name type="scientific">Emericellopsis atlantica</name>
    <dbReference type="NCBI Taxonomy" id="2614577"/>
    <lineage>
        <taxon>Eukaryota</taxon>
        <taxon>Fungi</taxon>
        <taxon>Dikarya</taxon>
        <taxon>Ascomycota</taxon>
        <taxon>Pezizomycotina</taxon>
        <taxon>Sordariomycetes</taxon>
        <taxon>Hypocreomycetidae</taxon>
        <taxon>Hypocreales</taxon>
        <taxon>Bionectriaceae</taxon>
        <taxon>Emericellopsis</taxon>
    </lineage>
</organism>
<feature type="signal peptide" evidence="2">
    <location>
        <begin position="1"/>
        <end position="19"/>
    </location>
</feature>
<accession>A0A9P7ZTU7</accession>
<evidence type="ECO:0000259" key="3">
    <source>
        <dbReference type="Pfam" id="PF24808"/>
    </source>
</evidence>